<feature type="transmembrane region" description="Helical" evidence="5">
    <location>
        <begin position="334"/>
        <end position="367"/>
    </location>
</feature>
<accession>A0A1H1G401</accession>
<feature type="transmembrane region" description="Helical" evidence="5">
    <location>
        <begin position="51"/>
        <end position="71"/>
    </location>
</feature>
<reference evidence="7" key="1">
    <citation type="submission" date="2016-10" db="EMBL/GenBank/DDBJ databases">
        <authorList>
            <person name="Varghese N."/>
            <person name="Submissions S."/>
        </authorList>
    </citation>
    <scope>NUCLEOTIDE SEQUENCE [LARGE SCALE GENOMIC DNA]</scope>
    <source>
        <strain evidence="7">BS3775</strain>
    </source>
</reference>
<comment type="subcellular location">
    <subcellularLocation>
        <location evidence="1">Membrane</location>
        <topology evidence="1">Multi-pass membrane protein</topology>
    </subcellularLocation>
</comment>
<dbReference type="GO" id="GO:0016020">
    <property type="term" value="C:membrane"/>
    <property type="evidence" value="ECO:0007669"/>
    <property type="project" value="UniProtKB-SubCell"/>
</dbReference>
<organism evidence="6 7">
    <name type="scientific">Pseudomonas moorei</name>
    <dbReference type="NCBI Taxonomy" id="395599"/>
    <lineage>
        <taxon>Bacteria</taxon>
        <taxon>Pseudomonadati</taxon>
        <taxon>Pseudomonadota</taxon>
        <taxon>Gammaproteobacteria</taxon>
        <taxon>Pseudomonadales</taxon>
        <taxon>Pseudomonadaceae</taxon>
        <taxon>Pseudomonas</taxon>
    </lineage>
</organism>
<evidence type="ECO:0000256" key="2">
    <source>
        <dbReference type="ARBA" id="ARBA00022692"/>
    </source>
</evidence>
<keyword evidence="2 5" id="KW-0812">Transmembrane</keyword>
<feature type="transmembrane region" description="Helical" evidence="5">
    <location>
        <begin position="212"/>
        <end position="235"/>
    </location>
</feature>
<dbReference type="Pfam" id="PF01740">
    <property type="entry name" value="STAS"/>
    <property type="match status" value="1"/>
</dbReference>
<dbReference type="Pfam" id="PF00916">
    <property type="entry name" value="Sulfate_transp"/>
    <property type="match status" value="1"/>
</dbReference>
<dbReference type="InterPro" id="IPR036513">
    <property type="entry name" value="STAS_dom_sf"/>
</dbReference>
<dbReference type="AlphaFoldDB" id="A0A1H1G401"/>
<dbReference type="GO" id="GO:0055085">
    <property type="term" value="P:transmembrane transport"/>
    <property type="evidence" value="ECO:0007669"/>
    <property type="project" value="InterPro"/>
</dbReference>
<sequence length="565" mass="60257">MADADKHKSFHLPVLQGLLPLSLKQIPAEVIAGLTLAALAIPEVMGYTKIAGTPVVTGLYTLLIPTILFALFGSSRHLVVGADSATAAILSAALVGLAATGSDEYLALAELLALMAAGLLILARLAGLGFMADFLSRTVLVGFLTGVGIQVALGQLDGMLGLPGDGHGVLGKLWSTLQRLNQVNGYALGVALLVLIVIVGSRKLSHKIPGALIAVVGAIALSWALDFGAYMQVLGSVPSGLPHFALPNVQWSLELLSRLMPTAFAMFVVILAQSAATSRAYASRYNESFSENTDLIGLAIANVGAALSGTFVVNGSPTKTQMVDSAGGRSQLSLLVTALIVLIVLLFLTAPLAYMPEAVLAAVVFMIGIELTDFKSLKSIYVQRRNEFWVALITLLTVVFVGVKEGIILAMVLSIIDHLRRGYHPKNVLLAFSESGKLHPVVLTSGAQARPGLLIYRFTHSMYYANSRQLSEEVNHLVEQAMPGLRWFCIDCSAIDDVDYSAAETIRNLATTLKARGVRLLIVNVMPDVAAHSRYNFKQLLGESAIFPVLDDLFSAYERQAKEPQ</sequence>
<feature type="transmembrane region" description="Helical" evidence="5">
    <location>
        <begin position="295"/>
        <end position="314"/>
    </location>
</feature>
<dbReference type="RefSeq" id="WP_090327396.1">
    <property type="nucleotide sequence ID" value="NZ_FNKJ01000003.1"/>
</dbReference>
<evidence type="ECO:0000256" key="4">
    <source>
        <dbReference type="ARBA" id="ARBA00023136"/>
    </source>
</evidence>
<dbReference type="InterPro" id="IPR002645">
    <property type="entry name" value="STAS_dom"/>
</dbReference>
<dbReference type="OrthoDB" id="9769739at2"/>
<feature type="transmembrane region" description="Helical" evidence="5">
    <location>
        <begin position="134"/>
        <end position="153"/>
    </location>
</feature>
<dbReference type="CDD" id="cd07042">
    <property type="entry name" value="STAS_SulP_like_sulfate_transporter"/>
    <property type="match status" value="1"/>
</dbReference>
<dbReference type="PANTHER" id="PTHR11814">
    <property type="entry name" value="SULFATE TRANSPORTER"/>
    <property type="match status" value="1"/>
</dbReference>
<keyword evidence="3 5" id="KW-1133">Transmembrane helix</keyword>
<feature type="transmembrane region" description="Helical" evidence="5">
    <location>
        <begin position="78"/>
        <end position="99"/>
    </location>
</feature>
<dbReference type="EMBL" id="FNKJ01000003">
    <property type="protein sequence ID" value="SDR07921.1"/>
    <property type="molecule type" value="Genomic_DNA"/>
</dbReference>
<evidence type="ECO:0000256" key="3">
    <source>
        <dbReference type="ARBA" id="ARBA00022989"/>
    </source>
</evidence>
<dbReference type="SUPFAM" id="SSF52091">
    <property type="entry name" value="SpoIIaa-like"/>
    <property type="match status" value="1"/>
</dbReference>
<dbReference type="Gene3D" id="3.30.750.24">
    <property type="entry name" value="STAS domain"/>
    <property type="match status" value="1"/>
</dbReference>
<dbReference type="Proteomes" id="UP000199570">
    <property type="component" value="Unassembled WGS sequence"/>
</dbReference>
<name>A0A1H1G401_9PSED</name>
<gene>
    <name evidence="6" type="ORF">SAMN04490195_3081</name>
</gene>
<feature type="transmembrane region" description="Helical" evidence="5">
    <location>
        <begin position="105"/>
        <end position="122"/>
    </location>
</feature>
<dbReference type="PROSITE" id="PS50801">
    <property type="entry name" value="STAS"/>
    <property type="match status" value="1"/>
</dbReference>
<proteinExistence type="predicted"/>
<dbReference type="InterPro" id="IPR011547">
    <property type="entry name" value="SLC26A/SulP_dom"/>
</dbReference>
<keyword evidence="4 5" id="KW-0472">Membrane</keyword>
<feature type="transmembrane region" description="Helical" evidence="5">
    <location>
        <begin position="255"/>
        <end position="274"/>
    </location>
</feature>
<evidence type="ECO:0000256" key="1">
    <source>
        <dbReference type="ARBA" id="ARBA00004141"/>
    </source>
</evidence>
<evidence type="ECO:0000313" key="7">
    <source>
        <dbReference type="Proteomes" id="UP000199570"/>
    </source>
</evidence>
<keyword evidence="7" id="KW-1185">Reference proteome</keyword>
<feature type="transmembrane region" description="Helical" evidence="5">
    <location>
        <begin position="388"/>
        <end position="416"/>
    </location>
</feature>
<evidence type="ECO:0000313" key="6">
    <source>
        <dbReference type="EMBL" id="SDR07921.1"/>
    </source>
</evidence>
<protein>
    <submittedName>
        <fullName evidence="6">High affinity sulphate transporter 1</fullName>
    </submittedName>
</protein>
<evidence type="ECO:0000256" key="5">
    <source>
        <dbReference type="SAM" id="Phobius"/>
    </source>
</evidence>
<dbReference type="InterPro" id="IPR001902">
    <property type="entry name" value="SLC26A/SulP_fam"/>
</dbReference>
<feature type="transmembrane region" description="Helical" evidence="5">
    <location>
        <begin position="183"/>
        <end position="200"/>
    </location>
</feature>